<protein>
    <recommendedName>
        <fullName evidence="6">Aminotransferase DegT</fullName>
    </recommendedName>
</protein>
<dbReference type="InterPro" id="IPR015424">
    <property type="entry name" value="PyrdxlP-dep_Trfase"/>
</dbReference>
<dbReference type="CDD" id="cd00616">
    <property type="entry name" value="AHBA_syn"/>
    <property type="match status" value="1"/>
</dbReference>
<feature type="active site" description="Proton acceptor" evidence="1">
    <location>
        <position position="184"/>
    </location>
</feature>
<dbReference type="PANTHER" id="PTHR30244">
    <property type="entry name" value="TRANSAMINASE"/>
    <property type="match status" value="1"/>
</dbReference>
<reference evidence="4 5" key="1">
    <citation type="journal article" date="2016" name="Nat. Commun.">
        <title>Thousands of microbial genomes shed light on interconnected biogeochemical processes in an aquifer system.</title>
        <authorList>
            <person name="Anantharaman K."/>
            <person name="Brown C.T."/>
            <person name="Hug L.A."/>
            <person name="Sharon I."/>
            <person name="Castelle C.J."/>
            <person name="Probst A.J."/>
            <person name="Thomas B.C."/>
            <person name="Singh A."/>
            <person name="Wilkins M.J."/>
            <person name="Karaoz U."/>
            <person name="Brodie E.L."/>
            <person name="Williams K.H."/>
            <person name="Hubbard S.S."/>
            <person name="Banfield J.F."/>
        </authorList>
    </citation>
    <scope>NUCLEOTIDE SEQUENCE [LARGE SCALE GENOMIC DNA]</scope>
</reference>
<evidence type="ECO:0008006" key="6">
    <source>
        <dbReference type="Google" id="ProtNLM"/>
    </source>
</evidence>
<dbReference type="Proteomes" id="UP000177040">
    <property type="component" value="Unassembled WGS sequence"/>
</dbReference>
<feature type="modified residue" description="N6-(pyridoxal phosphate)lysine" evidence="2">
    <location>
        <position position="184"/>
    </location>
</feature>
<accession>A0A1F6N3J5</accession>
<sequence length="365" mass="40543">MPAKIPWWLPQVGSGAERIFLTQALDNNYINEGPLVTQFETKIAALVNAKYAIATPSCTVGLFLALKALGIGHGDEVLVPDITFIATANAVDLCGATPILVDVDPATFTIDCGQAEKRITAKTKAIMPVHVTGRGADMSAVMALATRHNLFVVEDAAEALMSKQGSQYLGTFGQAGCFSFSPNKTITTGQGGLIVTNDEKIYNRLRPLKDQGRPTRGTGGDDRHDTIGYNFKMTDLQAAIGLGQLTLLKKRIERMKRNHELYQTNLGDLPYLSLFKFRTEEVPQWTDALIPERRDELVEYLKTNSIDSRKYWFPIHRQLAYKQPDDLFPQSILLSPQAVWLPSAYTLTDEDVLTVCEKIKEFFKN</sequence>
<dbReference type="InterPro" id="IPR000653">
    <property type="entry name" value="DegT/StrS_aminotransferase"/>
</dbReference>
<dbReference type="Gene3D" id="3.40.640.10">
    <property type="entry name" value="Type I PLP-dependent aspartate aminotransferase-like (Major domain)"/>
    <property type="match status" value="1"/>
</dbReference>
<dbReference type="Gene3D" id="3.90.1150.10">
    <property type="entry name" value="Aspartate Aminotransferase, domain 1"/>
    <property type="match status" value="1"/>
</dbReference>
<gene>
    <name evidence="4" type="ORF">A2983_03015</name>
</gene>
<dbReference type="GO" id="GO:0008483">
    <property type="term" value="F:transaminase activity"/>
    <property type="evidence" value="ECO:0007669"/>
    <property type="project" value="TreeGrafter"/>
</dbReference>
<dbReference type="GO" id="GO:0030170">
    <property type="term" value="F:pyridoxal phosphate binding"/>
    <property type="evidence" value="ECO:0007669"/>
    <property type="project" value="TreeGrafter"/>
</dbReference>
<name>A0A1F6N3J5_9BACT</name>
<dbReference type="SUPFAM" id="SSF53383">
    <property type="entry name" value="PLP-dependent transferases"/>
    <property type="match status" value="1"/>
</dbReference>
<dbReference type="EMBL" id="MFQH01000009">
    <property type="protein sequence ID" value="OGH78461.1"/>
    <property type="molecule type" value="Genomic_DNA"/>
</dbReference>
<dbReference type="Pfam" id="PF01041">
    <property type="entry name" value="DegT_DnrJ_EryC1"/>
    <property type="match status" value="1"/>
</dbReference>
<comment type="caution">
    <text evidence="4">The sequence shown here is derived from an EMBL/GenBank/DDBJ whole genome shotgun (WGS) entry which is preliminary data.</text>
</comment>
<dbReference type="InterPro" id="IPR015421">
    <property type="entry name" value="PyrdxlP-dep_Trfase_major"/>
</dbReference>
<evidence type="ECO:0000256" key="2">
    <source>
        <dbReference type="PIRSR" id="PIRSR000390-2"/>
    </source>
</evidence>
<dbReference type="InterPro" id="IPR015422">
    <property type="entry name" value="PyrdxlP-dep_Trfase_small"/>
</dbReference>
<dbReference type="GO" id="GO:0000271">
    <property type="term" value="P:polysaccharide biosynthetic process"/>
    <property type="evidence" value="ECO:0007669"/>
    <property type="project" value="TreeGrafter"/>
</dbReference>
<comment type="similarity">
    <text evidence="3">Belongs to the DegT/DnrJ/EryC1 family.</text>
</comment>
<evidence type="ECO:0000313" key="4">
    <source>
        <dbReference type="EMBL" id="OGH78461.1"/>
    </source>
</evidence>
<evidence type="ECO:0000256" key="3">
    <source>
        <dbReference type="RuleBase" id="RU004508"/>
    </source>
</evidence>
<dbReference type="PIRSF" id="PIRSF000390">
    <property type="entry name" value="PLP_StrS"/>
    <property type="match status" value="1"/>
</dbReference>
<keyword evidence="2 3" id="KW-0663">Pyridoxal phosphate</keyword>
<organism evidence="4 5">
    <name type="scientific">Candidatus Magasanikbacteria bacterium RIFCSPLOWO2_01_FULL_40_15</name>
    <dbReference type="NCBI Taxonomy" id="1798686"/>
    <lineage>
        <taxon>Bacteria</taxon>
        <taxon>Candidatus Magasanikiibacteriota</taxon>
    </lineage>
</organism>
<evidence type="ECO:0000256" key="1">
    <source>
        <dbReference type="PIRSR" id="PIRSR000390-1"/>
    </source>
</evidence>
<dbReference type="AlphaFoldDB" id="A0A1F6N3J5"/>
<evidence type="ECO:0000313" key="5">
    <source>
        <dbReference type="Proteomes" id="UP000177040"/>
    </source>
</evidence>
<dbReference type="PANTHER" id="PTHR30244:SF34">
    <property type="entry name" value="DTDP-4-AMINO-4,6-DIDEOXYGALACTOSE TRANSAMINASE"/>
    <property type="match status" value="1"/>
</dbReference>
<proteinExistence type="inferred from homology"/>